<evidence type="ECO:0000313" key="2">
    <source>
        <dbReference type="EMBL" id="RUP46270.1"/>
    </source>
</evidence>
<keyword evidence="3" id="KW-1185">Reference proteome</keyword>
<sequence>MSNPLTKHVQVSDGQIGYQIYTPTTIPVATIICLPGMADVAHLEYSLLVPQLLQANYCVITADLRGNGLSAGTQFRSYTVATMTSDLLAVLDAEGIDTCFIAANSISGCSAGLLSIQTPTRVLGLVLLAPIFDSGPAVVRVIMSALLRLPFGLGVSMWIPYFRLLYPLHPVEETYVAESRTNLKRAGGIQALSGMSRVRHLDERVAEIRVPAIVFLGTKDVDFGDVQKEAKRLKTKMPQAEVITLEGICKDDEADTATNKTPAHRHPVNVLNCLLSIGDAVVANRIRSMHPLRSGFSTDISQTAFTKRDFECNASIFATKTPRLPQLMQKVERPSHRLPAKGRSFLCRRNRLPRTLQSSEGGCQCPEHVNNIPIIFLFSPIKSVNEGFGVRFIRPHIKLAFRFGFAQHHNIGVNVSALEPIKAIIYTRRHVVKEQLVPMSSLFGEPVIRLNQN</sequence>
<dbReference type="InterPro" id="IPR022742">
    <property type="entry name" value="Hydrolase_4"/>
</dbReference>
<dbReference type="PANTHER" id="PTHR43798">
    <property type="entry name" value="MONOACYLGLYCEROL LIPASE"/>
    <property type="match status" value="1"/>
</dbReference>
<protein>
    <submittedName>
        <fullName evidence="2">Alpha/Beta hydrolase protein</fullName>
    </submittedName>
</protein>
<dbReference type="Pfam" id="PF12146">
    <property type="entry name" value="Hydrolase_4"/>
    <property type="match status" value="1"/>
</dbReference>
<accession>A0A433D613</accession>
<dbReference type="PANTHER" id="PTHR43798:SF33">
    <property type="entry name" value="HYDROLASE, PUTATIVE (AFU_ORTHOLOGUE AFUA_2G14860)-RELATED"/>
    <property type="match status" value="1"/>
</dbReference>
<dbReference type="InterPro" id="IPR029058">
    <property type="entry name" value="AB_hydrolase_fold"/>
</dbReference>
<dbReference type="AlphaFoldDB" id="A0A433D613"/>
<dbReference type="Gene3D" id="3.40.50.1820">
    <property type="entry name" value="alpha/beta hydrolase"/>
    <property type="match status" value="1"/>
</dbReference>
<proteinExistence type="predicted"/>
<dbReference type="SUPFAM" id="SSF53474">
    <property type="entry name" value="alpha/beta-Hydrolases"/>
    <property type="match status" value="1"/>
</dbReference>
<dbReference type="EMBL" id="RBNI01006073">
    <property type="protein sequence ID" value="RUP46270.1"/>
    <property type="molecule type" value="Genomic_DNA"/>
</dbReference>
<dbReference type="GO" id="GO:0016787">
    <property type="term" value="F:hydrolase activity"/>
    <property type="evidence" value="ECO:0007669"/>
    <property type="project" value="UniProtKB-KW"/>
</dbReference>
<dbReference type="GO" id="GO:0016020">
    <property type="term" value="C:membrane"/>
    <property type="evidence" value="ECO:0007669"/>
    <property type="project" value="TreeGrafter"/>
</dbReference>
<keyword evidence="2" id="KW-0378">Hydrolase</keyword>
<reference evidence="2 3" key="1">
    <citation type="journal article" date="2018" name="New Phytol.">
        <title>Phylogenomics of Endogonaceae and evolution of mycorrhizas within Mucoromycota.</title>
        <authorList>
            <person name="Chang Y."/>
            <person name="Desiro A."/>
            <person name="Na H."/>
            <person name="Sandor L."/>
            <person name="Lipzen A."/>
            <person name="Clum A."/>
            <person name="Barry K."/>
            <person name="Grigoriev I.V."/>
            <person name="Martin F.M."/>
            <person name="Stajich J.E."/>
            <person name="Smith M.E."/>
            <person name="Bonito G."/>
            <person name="Spatafora J.W."/>
        </authorList>
    </citation>
    <scope>NUCLEOTIDE SEQUENCE [LARGE SCALE GENOMIC DNA]</scope>
    <source>
        <strain evidence="2 3">GMNB39</strain>
    </source>
</reference>
<dbReference type="InterPro" id="IPR050266">
    <property type="entry name" value="AB_hydrolase_sf"/>
</dbReference>
<comment type="caution">
    <text evidence="2">The sequence shown here is derived from an EMBL/GenBank/DDBJ whole genome shotgun (WGS) entry which is preliminary data.</text>
</comment>
<evidence type="ECO:0000259" key="1">
    <source>
        <dbReference type="Pfam" id="PF12146"/>
    </source>
</evidence>
<organism evidence="2 3">
    <name type="scientific">Jimgerdemannia flammicorona</name>
    <dbReference type="NCBI Taxonomy" id="994334"/>
    <lineage>
        <taxon>Eukaryota</taxon>
        <taxon>Fungi</taxon>
        <taxon>Fungi incertae sedis</taxon>
        <taxon>Mucoromycota</taxon>
        <taxon>Mucoromycotina</taxon>
        <taxon>Endogonomycetes</taxon>
        <taxon>Endogonales</taxon>
        <taxon>Endogonaceae</taxon>
        <taxon>Jimgerdemannia</taxon>
    </lineage>
</organism>
<dbReference type="OrthoDB" id="408373at2759"/>
<feature type="domain" description="Serine aminopeptidase S33" evidence="1">
    <location>
        <begin position="27"/>
        <end position="220"/>
    </location>
</feature>
<evidence type="ECO:0000313" key="3">
    <source>
        <dbReference type="Proteomes" id="UP000268093"/>
    </source>
</evidence>
<dbReference type="Proteomes" id="UP000268093">
    <property type="component" value="Unassembled WGS sequence"/>
</dbReference>
<gene>
    <name evidence="2" type="ORF">BC936DRAFT_147145</name>
</gene>
<name>A0A433D613_9FUNG</name>